<accession>I4DPR3</accession>
<dbReference type="SUPFAM" id="SSF69687">
    <property type="entry name" value="Integrin beta tail domain"/>
    <property type="match status" value="1"/>
</dbReference>
<proteinExistence type="evidence at transcript level"/>
<evidence type="ECO:0000256" key="3">
    <source>
        <dbReference type="ARBA" id="ARBA00022989"/>
    </source>
</evidence>
<dbReference type="GO" id="GO:0098609">
    <property type="term" value="P:cell-cell adhesion"/>
    <property type="evidence" value="ECO:0007669"/>
    <property type="project" value="TreeGrafter"/>
</dbReference>
<dbReference type="Gene3D" id="1.20.5.100">
    <property type="entry name" value="Cytochrome c1, transmembrane anchor, C-terminal"/>
    <property type="match status" value="1"/>
</dbReference>
<reference evidence="9" key="1">
    <citation type="journal article" date="2012" name="BMC Biol.">
        <title>Comprehensive microarray-based analysis for stage-specific larval camouflage pattern-associated genes in the swallowtail butterfly, Papilio xuthus.</title>
        <authorList>
            <person name="Futahashi R."/>
            <person name="Shirataki H."/>
            <person name="Narita T."/>
            <person name="Mita K."/>
            <person name="Fujiwara H."/>
        </authorList>
    </citation>
    <scope>NUCLEOTIDE SEQUENCE</scope>
    <source>
        <tissue evidence="9">Epidermis</tissue>
    </source>
</reference>
<dbReference type="Pfam" id="PF08725">
    <property type="entry name" value="Integrin_b_cyt"/>
    <property type="match status" value="1"/>
</dbReference>
<dbReference type="PROSITE" id="PS52047">
    <property type="entry name" value="I_EGF_2"/>
    <property type="match status" value="2"/>
</dbReference>
<dbReference type="PRINTS" id="PR01186">
    <property type="entry name" value="INTEGRINB"/>
</dbReference>
<evidence type="ECO:0000256" key="5">
    <source>
        <dbReference type="ARBA" id="ARBA00023180"/>
    </source>
</evidence>
<dbReference type="GO" id="GO:0005178">
    <property type="term" value="F:integrin binding"/>
    <property type="evidence" value="ECO:0007669"/>
    <property type="project" value="TreeGrafter"/>
</dbReference>
<feature type="domain" description="Integrin beta subunit tail" evidence="8">
    <location>
        <begin position="84"/>
        <end position="172"/>
    </location>
</feature>
<evidence type="ECO:0000313" key="9">
    <source>
        <dbReference type="EMBL" id="BAM19903.1"/>
    </source>
</evidence>
<dbReference type="Gene3D" id="2.10.25.10">
    <property type="entry name" value="Laminin"/>
    <property type="match status" value="2"/>
</dbReference>
<dbReference type="PANTHER" id="PTHR10082">
    <property type="entry name" value="INTEGRIN BETA SUBUNIT"/>
    <property type="match status" value="1"/>
</dbReference>
<keyword evidence="3 6" id="KW-1133">Transmembrane helix</keyword>
<dbReference type="SUPFAM" id="SSF57196">
    <property type="entry name" value="EGF/Laminin"/>
    <property type="match status" value="2"/>
</dbReference>
<sequence length="242" mass="27284">MNKGELCSGREHGECVCGKCACKPDYTGPACQCPLDETPCLAPNGKSCSGHGHCVCGQCVCDVDEDRHYTGIYCEKSPALPRKCLDFQECVLCQVHKRGRLYNPDEPKECGKCDLEPVIEEGRIEANQSLNENLCNYYDDDHCLYVYVYSYNETEHLHIRAQKEKVCPKKVSILGIVLGVIAAIVLVGLALLMLWKMVTTIHDRREFARFEKERMMAKWDTGENPIYKQATSTFKNPTYAGK</sequence>
<dbReference type="GO" id="GO:0033627">
    <property type="term" value="P:cell adhesion mediated by integrin"/>
    <property type="evidence" value="ECO:0007669"/>
    <property type="project" value="TreeGrafter"/>
</dbReference>
<organism evidence="9">
    <name type="scientific">Papilio xuthus</name>
    <name type="common">Asian swallowtail butterfly</name>
    <dbReference type="NCBI Taxonomy" id="66420"/>
    <lineage>
        <taxon>Eukaryota</taxon>
        <taxon>Metazoa</taxon>
        <taxon>Ecdysozoa</taxon>
        <taxon>Arthropoda</taxon>
        <taxon>Hexapoda</taxon>
        <taxon>Insecta</taxon>
        <taxon>Pterygota</taxon>
        <taxon>Neoptera</taxon>
        <taxon>Endopterygota</taxon>
        <taxon>Lepidoptera</taxon>
        <taxon>Glossata</taxon>
        <taxon>Ditrysia</taxon>
        <taxon>Papilionoidea</taxon>
        <taxon>Papilionidae</taxon>
        <taxon>Papilioninae</taxon>
        <taxon>Papilio</taxon>
    </lineage>
</organism>
<dbReference type="PROSITE" id="PS00243">
    <property type="entry name" value="I_EGF_1"/>
    <property type="match status" value="1"/>
</dbReference>
<dbReference type="InterPro" id="IPR057073">
    <property type="entry name" value="EGF_integrin_2"/>
</dbReference>
<evidence type="ECO:0000256" key="1">
    <source>
        <dbReference type="ARBA" id="ARBA00022729"/>
    </source>
</evidence>
<dbReference type="InterPro" id="IPR015812">
    <property type="entry name" value="Integrin_bsu"/>
</dbReference>
<dbReference type="GO" id="GO:0007229">
    <property type="term" value="P:integrin-mediated signaling pathway"/>
    <property type="evidence" value="ECO:0007669"/>
    <property type="project" value="TreeGrafter"/>
</dbReference>
<dbReference type="GO" id="GO:0016477">
    <property type="term" value="P:cell migration"/>
    <property type="evidence" value="ECO:0007669"/>
    <property type="project" value="TreeGrafter"/>
</dbReference>
<dbReference type="Pfam" id="PF23105">
    <property type="entry name" value="EGF_integrin"/>
    <property type="match status" value="1"/>
</dbReference>
<keyword evidence="6" id="KW-0472">Membrane</keyword>
<dbReference type="GO" id="GO:0008305">
    <property type="term" value="C:integrin complex"/>
    <property type="evidence" value="ECO:0007669"/>
    <property type="project" value="TreeGrafter"/>
</dbReference>
<keyword evidence="5" id="KW-0325">Glycoprotein</keyword>
<dbReference type="InterPro" id="IPR012896">
    <property type="entry name" value="Integrin_bsu_tail"/>
</dbReference>
<evidence type="ECO:0000259" key="7">
    <source>
        <dbReference type="SMART" id="SM01241"/>
    </source>
</evidence>
<evidence type="ECO:0000256" key="2">
    <source>
        <dbReference type="ARBA" id="ARBA00022737"/>
    </source>
</evidence>
<feature type="transmembrane region" description="Helical" evidence="6">
    <location>
        <begin position="173"/>
        <end position="195"/>
    </location>
</feature>
<feature type="domain" description="Integrin beta subunit cytoplasmic" evidence="7">
    <location>
        <begin position="196"/>
        <end position="242"/>
    </location>
</feature>
<keyword evidence="4" id="KW-1015">Disulfide bond</keyword>
<dbReference type="SMART" id="SM01241">
    <property type="entry name" value="Integrin_b_cyt"/>
    <property type="match status" value="1"/>
</dbReference>
<dbReference type="InterPro" id="IPR036349">
    <property type="entry name" value="Integrin_bsu_tail_dom_sf"/>
</dbReference>
<protein>
    <submittedName>
        <fullName evidence="9">Myospheroid</fullName>
    </submittedName>
</protein>
<evidence type="ECO:0000259" key="8">
    <source>
        <dbReference type="SMART" id="SM01242"/>
    </source>
</evidence>
<dbReference type="InterPro" id="IPR013111">
    <property type="entry name" value="EGF_extracell"/>
</dbReference>
<keyword evidence="2" id="KW-0677">Repeat</keyword>
<dbReference type="GO" id="GO:0007160">
    <property type="term" value="P:cell-matrix adhesion"/>
    <property type="evidence" value="ECO:0007669"/>
    <property type="project" value="TreeGrafter"/>
</dbReference>
<dbReference type="InterPro" id="IPR057243">
    <property type="entry name" value="Integrin_I-EGF_CS"/>
</dbReference>
<dbReference type="Gene3D" id="4.10.1240.30">
    <property type="match status" value="1"/>
</dbReference>
<dbReference type="FunFam" id="1.20.5.100:FF:000002">
    <property type="entry name" value="Integrin beta"/>
    <property type="match status" value="1"/>
</dbReference>
<dbReference type="EMBL" id="AK403732">
    <property type="protein sequence ID" value="BAM19903.1"/>
    <property type="molecule type" value="mRNA"/>
</dbReference>
<dbReference type="GO" id="GO:0005925">
    <property type="term" value="C:focal adhesion"/>
    <property type="evidence" value="ECO:0007669"/>
    <property type="project" value="TreeGrafter"/>
</dbReference>
<dbReference type="PANTHER" id="PTHR10082:SF60">
    <property type="entry name" value="INTEGRIN BETA-PS"/>
    <property type="match status" value="1"/>
</dbReference>
<evidence type="ECO:0000256" key="6">
    <source>
        <dbReference type="SAM" id="Phobius"/>
    </source>
</evidence>
<dbReference type="Pfam" id="PF07965">
    <property type="entry name" value="Integrin_B_tail"/>
    <property type="match status" value="1"/>
</dbReference>
<dbReference type="SMART" id="SM01242">
    <property type="entry name" value="Integrin_B_tail"/>
    <property type="match status" value="1"/>
</dbReference>
<keyword evidence="6" id="KW-0812">Transmembrane</keyword>
<name>I4DPR3_PAPXU</name>
<dbReference type="InterPro" id="IPR014836">
    <property type="entry name" value="Integrin_bsu_cyt_dom"/>
</dbReference>
<dbReference type="AlphaFoldDB" id="I4DPR3"/>
<evidence type="ECO:0000256" key="4">
    <source>
        <dbReference type="ARBA" id="ARBA00023157"/>
    </source>
</evidence>
<dbReference type="Pfam" id="PF07974">
    <property type="entry name" value="EGF_2"/>
    <property type="match status" value="1"/>
</dbReference>
<dbReference type="GO" id="GO:0009986">
    <property type="term" value="C:cell surface"/>
    <property type="evidence" value="ECO:0007669"/>
    <property type="project" value="TreeGrafter"/>
</dbReference>
<dbReference type="FunFam" id="2.10.25.10:FF:000043">
    <property type="entry name" value="Integrin beta"/>
    <property type="match status" value="1"/>
</dbReference>
<keyword evidence="1" id="KW-0732">Signal</keyword>